<comment type="caution">
    <text evidence="2">The sequence shown here is derived from an EMBL/GenBank/DDBJ whole genome shotgun (WGS) entry which is preliminary data.</text>
</comment>
<name>A0A8B2ZH24_STAWA</name>
<proteinExistence type="predicted"/>
<organism evidence="2 3">
    <name type="scientific">Staphylococcus warneri</name>
    <dbReference type="NCBI Taxonomy" id="1292"/>
    <lineage>
        <taxon>Bacteria</taxon>
        <taxon>Bacillati</taxon>
        <taxon>Bacillota</taxon>
        <taxon>Bacilli</taxon>
        <taxon>Bacillales</taxon>
        <taxon>Staphylococcaceae</taxon>
        <taxon>Staphylococcus</taxon>
    </lineage>
</organism>
<reference evidence="2 3" key="1">
    <citation type="submission" date="2018-08" db="EMBL/GenBank/DDBJ databases">
        <title>A genome reference for cultivated species of the human gut microbiota.</title>
        <authorList>
            <person name="Zou Y."/>
            <person name="Xue W."/>
            <person name="Luo G."/>
        </authorList>
    </citation>
    <scope>NUCLEOTIDE SEQUENCE [LARGE SCALE GENOMIC DNA]</scope>
    <source>
        <strain evidence="2 3">OM08-17AT</strain>
    </source>
</reference>
<keyword evidence="1" id="KW-0812">Transmembrane</keyword>
<sequence length="97" mass="11320">MNLVKGQDYRNFMKVIKPNLLNGFSDVRGIWLHILSIIIATLYVITIGLTIKIFDLLSDVNMLLTITCAFSFIAIATMLLHVYIKWFNRFLFSRYNE</sequence>
<feature type="transmembrane region" description="Helical" evidence="1">
    <location>
        <begin position="63"/>
        <end position="84"/>
    </location>
</feature>
<dbReference type="RefSeq" id="WP_117725983.1">
    <property type="nucleotide sequence ID" value="NZ_CABMFV010000009.1"/>
</dbReference>
<keyword evidence="1" id="KW-0472">Membrane</keyword>
<protein>
    <submittedName>
        <fullName evidence="2">Uncharacterized protein</fullName>
    </submittedName>
</protein>
<evidence type="ECO:0000313" key="2">
    <source>
        <dbReference type="EMBL" id="RGM28328.1"/>
    </source>
</evidence>
<dbReference type="EMBL" id="QSTD01000009">
    <property type="protein sequence ID" value="RGM28328.1"/>
    <property type="molecule type" value="Genomic_DNA"/>
</dbReference>
<accession>A0A8B2ZH24</accession>
<keyword evidence="1" id="KW-1133">Transmembrane helix</keyword>
<gene>
    <name evidence="2" type="ORF">DXC19_11635</name>
</gene>
<evidence type="ECO:0000256" key="1">
    <source>
        <dbReference type="SAM" id="Phobius"/>
    </source>
</evidence>
<feature type="transmembrane region" description="Helical" evidence="1">
    <location>
        <begin position="30"/>
        <end position="51"/>
    </location>
</feature>
<evidence type="ECO:0000313" key="3">
    <source>
        <dbReference type="Proteomes" id="UP000261016"/>
    </source>
</evidence>
<dbReference type="AlphaFoldDB" id="A0A8B2ZH24"/>
<dbReference type="Proteomes" id="UP000261016">
    <property type="component" value="Unassembled WGS sequence"/>
</dbReference>